<evidence type="ECO:0000256" key="5">
    <source>
        <dbReference type="ARBA" id="ARBA00022777"/>
    </source>
</evidence>
<dbReference type="Gene3D" id="1.10.510.10">
    <property type="entry name" value="Transferase(Phosphotransferase) domain 1"/>
    <property type="match status" value="1"/>
</dbReference>
<dbReference type="PANTHER" id="PTHR47634:SF9">
    <property type="entry name" value="PROTEIN KINASE DOMAIN-CONTAINING PROTEIN-RELATED"/>
    <property type="match status" value="1"/>
</dbReference>
<evidence type="ECO:0000256" key="1">
    <source>
        <dbReference type="ARBA" id="ARBA00012513"/>
    </source>
</evidence>
<comment type="catalytic activity">
    <reaction evidence="8">
        <text>L-seryl-[protein] + ATP = O-phospho-L-seryl-[protein] + ADP + H(+)</text>
        <dbReference type="Rhea" id="RHEA:17989"/>
        <dbReference type="Rhea" id="RHEA-COMP:9863"/>
        <dbReference type="Rhea" id="RHEA-COMP:11604"/>
        <dbReference type="ChEBI" id="CHEBI:15378"/>
        <dbReference type="ChEBI" id="CHEBI:29999"/>
        <dbReference type="ChEBI" id="CHEBI:30616"/>
        <dbReference type="ChEBI" id="CHEBI:83421"/>
        <dbReference type="ChEBI" id="CHEBI:456216"/>
        <dbReference type="EC" id="2.7.11.1"/>
    </reaction>
</comment>
<gene>
    <name evidence="10" type="ORF">MIND_00667400</name>
</gene>
<dbReference type="GeneID" id="59345908"/>
<dbReference type="AlphaFoldDB" id="A0A8H6W310"/>
<evidence type="ECO:0000313" key="11">
    <source>
        <dbReference type="Proteomes" id="UP000636479"/>
    </source>
</evidence>
<sequence>MSTSESPDLQFVIDAESPYNYEPNGFHPVHLGDSFADGRYQVVHKLGHGLSSTIWLVLDTQTSTYKSLKIIAAWKSVTELPVLQHLEANFSGQEEGSNHVGQMLDHFVHEGPNGRHQCIVGEVLGPTLASYIGCFWDNDCYPPDMVRRLFGQIALGVTYLHRRGVAHGDLHPANILLRLPMAWTSPAEVDMDIRKPEECAYGVINPSPHQPRYLVPGIQNNHALLKRCFENNPHIKICDFSESNMPSLTDPPRLASPLMLCPPDALLGFAKHPTIKTDIWALAVLCHMLFCGNCGLFFNEDNDRMLRDMVLNLGKLPEPLWSSWAGRDAFNDDGHPKNGAAPRFLKFRIAFIPDEGERTALEALLRSMVNYDEQARITAEQVVESEWVQRYCVPQMGPASTFVVEYC</sequence>
<dbReference type="EMBL" id="JACAZF010000006">
    <property type="protein sequence ID" value="KAF7301036.1"/>
    <property type="molecule type" value="Genomic_DNA"/>
</dbReference>
<dbReference type="PROSITE" id="PS50011">
    <property type="entry name" value="PROTEIN_KINASE_DOM"/>
    <property type="match status" value="1"/>
</dbReference>
<keyword evidence="5 10" id="KW-0418">Kinase</keyword>
<evidence type="ECO:0000259" key="9">
    <source>
        <dbReference type="PROSITE" id="PS50011"/>
    </source>
</evidence>
<keyword evidence="4" id="KW-0547">Nucleotide-binding</keyword>
<accession>A0A8H6W310</accession>
<evidence type="ECO:0000313" key="10">
    <source>
        <dbReference type="EMBL" id="KAF7301036.1"/>
    </source>
</evidence>
<dbReference type="InterPro" id="IPR051334">
    <property type="entry name" value="SRPK"/>
</dbReference>
<evidence type="ECO:0000256" key="4">
    <source>
        <dbReference type="ARBA" id="ARBA00022741"/>
    </source>
</evidence>
<dbReference type="PANTHER" id="PTHR47634">
    <property type="entry name" value="PROTEIN KINASE DOMAIN-CONTAINING PROTEIN-RELATED"/>
    <property type="match status" value="1"/>
</dbReference>
<dbReference type="RefSeq" id="XP_037219036.1">
    <property type="nucleotide sequence ID" value="XM_037363392.1"/>
</dbReference>
<keyword evidence="11" id="KW-1185">Reference proteome</keyword>
<dbReference type="GO" id="GO:0005524">
    <property type="term" value="F:ATP binding"/>
    <property type="evidence" value="ECO:0007669"/>
    <property type="project" value="UniProtKB-KW"/>
</dbReference>
<dbReference type="GO" id="GO:0004674">
    <property type="term" value="F:protein serine/threonine kinase activity"/>
    <property type="evidence" value="ECO:0007669"/>
    <property type="project" value="UniProtKB-KW"/>
</dbReference>
<evidence type="ECO:0000256" key="3">
    <source>
        <dbReference type="ARBA" id="ARBA00022679"/>
    </source>
</evidence>
<dbReference type="SUPFAM" id="SSF56112">
    <property type="entry name" value="Protein kinase-like (PK-like)"/>
    <property type="match status" value="1"/>
</dbReference>
<keyword evidence="3" id="KW-0808">Transferase</keyword>
<dbReference type="GO" id="GO:0000245">
    <property type="term" value="P:spliceosomal complex assembly"/>
    <property type="evidence" value="ECO:0007669"/>
    <property type="project" value="TreeGrafter"/>
</dbReference>
<dbReference type="GO" id="GO:0050684">
    <property type="term" value="P:regulation of mRNA processing"/>
    <property type="evidence" value="ECO:0007669"/>
    <property type="project" value="TreeGrafter"/>
</dbReference>
<dbReference type="OrthoDB" id="5979581at2759"/>
<comment type="catalytic activity">
    <reaction evidence="7">
        <text>L-threonyl-[protein] + ATP = O-phospho-L-threonyl-[protein] + ADP + H(+)</text>
        <dbReference type="Rhea" id="RHEA:46608"/>
        <dbReference type="Rhea" id="RHEA-COMP:11060"/>
        <dbReference type="Rhea" id="RHEA-COMP:11605"/>
        <dbReference type="ChEBI" id="CHEBI:15378"/>
        <dbReference type="ChEBI" id="CHEBI:30013"/>
        <dbReference type="ChEBI" id="CHEBI:30616"/>
        <dbReference type="ChEBI" id="CHEBI:61977"/>
        <dbReference type="ChEBI" id="CHEBI:456216"/>
        <dbReference type="EC" id="2.7.11.1"/>
    </reaction>
</comment>
<dbReference type="EC" id="2.7.11.1" evidence="1"/>
<evidence type="ECO:0000256" key="8">
    <source>
        <dbReference type="ARBA" id="ARBA00048679"/>
    </source>
</evidence>
<dbReference type="InterPro" id="IPR011009">
    <property type="entry name" value="Kinase-like_dom_sf"/>
</dbReference>
<protein>
    <recommendedName>
        <fullName evidence="1">non-specific serine/threonine protein kinase</fullName>
        <ecNumber evidence="1">2.7.11.1</ecNumber>
    </recommendedName>
</protein>
<proteinExistence type="predicted"/>
<dbReference type="SMART" id="SM00220">
    <property type="entry name" value="S_TKc"/>
    <property type="match status" value="1"/>
</dbReference>
<dbReference type="Proteomes" id="UP000636479">
    <property type="component" value="Unassembled WGS sequence"/>
</dbReference>
<dbReference type="Pfam" id="PF00069">
    <property type="entry name" value="Pkinase"/>
    <property type="match status" value="2"/>
</dbReference>
<dbReference type="InterPro" id="IPR000719">
    <property type="entry name" value="Prot_kinase_dom"/>
</dbReference>
<dbReference type="Gene3D" id="3.30.200.20">
    <property type="entry name" value="Phosphorylase Kinase, domain 1"/>
    <property type="match status" value="1"/>
</dbReference>
<keyword evidence="6" id="KW-0067">ATP-binding</keyword>
<name>A0A8H6W310_9AGAR</name>
<organism evidence="10 11">
    <name type="scientific">Mycena indigotica</name>
    <dbReference type="NCBI Taxonomy" id="2126181"/>
    <lineage>
        <taxon>Eukaryota</taxon>
        <taxon>Fungi</taxon>
        <taxon>Dikarya</taxon>
        <taxon>Basidiomycota</taxon>
        <taxon>Agaricomycotina</taxon>
        <taxon>Agaricomycetes</taxon>
        <taxon>Agaricomycetidae</taxon>
        <taxon>Agaricales</taxon>
        <taxon>Marasmiineae</taxon>
        <taxon>Mycenaceae</taxon>
        <taxon>Mycena</taxon>
    </lineage>
</organism>
<comment type="caution">
    <text evidence="10">The sequence shown here is derived from an EMBL/GenBank/DDBJ whole genome shotgun (WGS) entry which is preliminary data.</text>
</comment>
<feature type="domain" description="Protein kinase" evidence="9">
    <location>
        <begin position="40"/>
        <end position="388"/>
    </location>
</feature>
<reference evidence="10" key="1">
    <citation type="submission" date="2020-05" db="EMBL/GenBank/DDBJ databases">
        <title>Mycena genomes resolve the evolution of fungal bioluminescence.</title>
        <authorList>
            <person name="Tsai I.J."/>
        </authorList>
    </citation>
    <scope>NUCLEOTIDE SEQUENCE</scope>
    <source>
        <strain evidence="10">171206Taipei</strain>
    </source>
</reference>
<evidence type="ECO:0000256" key="7">
    <source>
        <dbReference type="ARBA" id="ARBA00047899"/>
    </source>
</evidence>
<keyword evidence="2" id="KW-0723">Serine/threonine-protein kinase</keyword>
<evidence type="ECO:0000256" key="6">
    <source>
        <dbReference type="ARBA" id="ARBA00022840"/>
    </source>
</evidence>
<evidence type="ECO:0000256" key="2">
    <source>
        <dbReference type="ARBA" id="ARBA00022527"/>
    </source>
</evidence>